<proteinExistence type="predicted"/>
<accession>A0A0A9DHD1</accession>
<dbReference type="AlphaFoldDB" id="A0A0A9DHD1"/>
<reference evidence="1" key="1">
    <citation type="submission" date="2014-09" db="EMBL/GenBank/DDBJ databases">
        <authorList>
            <person name="Magalhaes I.L.F."/>
            <person name="Oliveira U."/>
            <person name="Santos F.R."/>
            <person name="Vidigal T.H.D.A."/>
            <person name="Brescovit A.D."/>
            <person name="Santos A.J."/>
        </authorList>
    </citation>
    <scope>NUCLEOTIDE SEQUENCE</scope>
    <source>
        <tissue evidence="1">Shoot tissue taken approximately 20 cm above the soil surface</tissue>
    </source>
</reference>
<organism evidence="1">
    <name type="scientific">Arundo donax</name>
    <name type="common">Giant reed</name>
    <name type="synonym">Donax arundinaceus</name>
    <dbReference type="NCBI Taxonomy" id="35708"/>
    <lineage>
        <taxon>Eukaryota</taxon>
        <taxon>Viridiplantae</taxon>
        <taxon>Streptophyta</taxon>
        <taxon>Embryophyta</taxon>
        <taxon>Tracheophyta</taxon>
        <taxon>Spermatophyta</taxon>
        <taxon>Magnoliopsida</taxon>
        <taxon>Liliopsida</taxon>
        <taxon>Poales</taxon>
        <taxon>Poaceae</taxon>
        <taxon>PACMAD clade</taxon>
        <taxon>Arundinoideae</taxon>
        <taxon>Arundineae</taxon>
        <taxon>Arundo</taxon>
    </lineage>
</organism>
<sequence length="55" mass="6333">MVPCNFRRLQRSRTLETFDKDEVENQAFFSSPLRKKSKYPSIRSGVAVTDGLPKT</sequence>
<evidence type="ECO:0000313" key="1">
    <source>
        <dbReference type="EMBL" id="JAD86078.1"/>
    </source>
</evidence>
<protein>
    <submittedName>
        <fullName evidence="1">Uncharacterized protein</fullName>
    </submittedName>
</protein>
<dbReference type="EMBL" id="GBRH01211817">
    <property type="protein sequence ID" value="JAD86078.1"/>
    <property type="molecule type" value="Transcribed_RNA"/>
</dbReference>
<reference evidence="1" key="2">
    <citation type="journal article" date="2015" name="Data Brief">
        <title>Shoot transcriptome of the giant reed, Arundo donax.</title>
        <authorList>
            <person name="Barrero R.A."/>
            <person name="Guerrero F.D."/>
            <person name="Moolhuijzen P."/>
            <person name="Goolsby J.A."/>
            <person name="Tidwell J."/>
            <person name="Bellgard S.E."/>
            <person name="Bellgard M.I."/>
        </authorList>
    </citation>
    <scope>NUCLEOTIDE SEQUENCE</scope>
    <source>
        <tissue evidence="1">Shoot tissue taken approximately 20 cm above the soil surface</tissue>
    </source>
</reference>
<name>A0A0A9DHD1_ARUDO</name>